<keyword evidence="2 6" id="KW-0227">DNA damage</keyword>
<dbReference type="GO" id="GO:0009378">
    <property type="term" value="F:four-way junction helicase activity"/>
    <property type="evidence" value="ECO:0007669"/>
    <property type="project" value="InterPro"/>
</dbReference>
<reference evidence="9 10" key="1">
    <citation type="submission" date="2019-11" db="EMBL/GenBank/DDBJ databases">
        <title>Complete genome sequence of Corynebacterium kalinowskii 1959, a novel Corynebacterium species isolated from soil of a small paddock in Vilsendorf, Germany.</title>
        <authorList>
            <person name="Schaffert L."/>
            <person name="Ruwe M."/>
            <person name="Milse J."/>
            <person name="Hanuschka K."/>
            <person name="Ortseifen V."/>
            <person name="Droste J."/>
            <person name="Brandt D."/>
            <person name="Schlueter L."/>
            <person name="Kutter Y."/>
            <person name="Vinke S."/>
            <person name="Viehoefer P."/>
            <person name="Jacob L."/>
            <person name="Luebke N.-C."/>
            <person name="Schulte-Berndt E."/>
            <person name="Hain C."/>
            <person name="Linder M."/>
            <person name="Schmidt P."/>
            <person name="Wollenschlaeger L."/>
            <person name="Luttermann T."/>
            <person name="Thieme E."/>
            <person name="Hassa J."/>
            <person name="Haak M."/>
            <person name="Wittchen M."/>
            <person name="Mentz A."/>
            <person name="Persicke M."/>
            <person name="Busche T."/>
            <person name="Ruckert C."/>
        </authorList>
    </citation>
    <scope>NUCLEOTIDE SEQUENCE [LARGE SCALE GENOMIC DNA]</scope>
    <source>
        <strain evidence="9 10">2039</strain>
    </source>
</reference>
<dbReference type="SUPFAM" id="SSF47781">
    <property type="entry name" value="RuvA domain 2-like"/>
    <property type="match status" value="1"/>
</dbReference>
<dbReference type="RefSeq" id="WP_156231036.1">
    <property type="nucleotide sequence ID" value="NZ_CP046455.1"/>
</dbReference>
<keyword evidence="3 6" id="KW-0238">DNA-binding</keyword>
<dbReference type="InterPro" id="IPR013849">
    <property type="entry name" value="DNA_helicase_Holl-junc_RuvA_I"/>
</dbReference>
<keyword evidence="9" id="KW-0067">ATP-binding</keyword>
<evidence type="ECO:0000256" key="6">
    <source>
        <dbReference type="HAMAP-Rule" id="MF_00031"/>
    </source>
</evidence>
<dbReference type="GO" id="GO:0005524">
    <property type="term" value="F:ATP binding"/>
    <property type="evidence" value="ECO:0007669"/>
    <property type="project" value="InterPro"/>
</dbReference>
<feature type="domain" description="Holliday junction DNA helicase RuvA C-terminal" evidence="8">
    <location>
        <begin position="156"/>
        <end position="201"/>
    </location>
</feature>
<dbReference type="GO" id="GO:0006281">
    <property type="term" value="P:DNA repair"/>
    <property type="evidence" value="ECO:0007669"/>
    <property type="project" value="UniProtKB-UniRule"/>
</dbReference>
<comment type="subunit">
    <text evidence="6">Homotetramer. Forms an RuvA(8)-RuvB(12)-Holliday junction (HJ) complex. HJ DNA is sandwiched between 2 RuvA tetramers; dsDNA enters through RuvA and exits via RuvB. An RuvB hexamer assembles on each DNA strand where it exits the tetramer. Each RuvB hexamer is contacted by two RuvA subunits (via domain III) on 2 adjacent RuvB subunits; this complex drives branch migration. In the full resolvosome a probable DNA-RuvA(4)-RuvB(12)-RuvC(2) complex forms which resolves the HJ.</text>
</comment>
<keyword evidence="9" id="KW-0378">Hydrolase</keyword>
<evidence type="ECO:0000256" key="1">
    <source>
        <dbReference type="ARBA" id="ARBA00022490"/>
    </source>
</evidence>
<dbReference type="Gene3D" id="1.10.8.10">
    <property type="entry name" value="DNA helicase RuvA subunit, C-terminal domain"/>
    <property type="match status" value="1"/>
</dbReference>
<dbReference type="SUPFAM" id="SSF50249">
    <property type="entry name" value="Nucleic acid-binding proteins"/>
    <property type="match status" value="1"/>
</dbReference>
<dbReference type="Pfam" id="PF01330">
    <property type="entry name" value="RuvA_N"/>
    <property type="match status" value="1"/>
</dbReference>
<dbReference type="Proteomes" id="UP000424462">
    <property type="component" value="Chromosome"/>
</dbReference>
<keyword evidence="5 6" id="KW-0234">DNA repair</keyword>
<accession>A0A6B8WC03</accession>
<comment type="subcellular location">
    <subcellularLocation>
        <location evidence="6">Cytoplasm</location>
    </subcellularLocation>
</comment>
<keyword evidence="9" id="KW-0347">Helicase</keyword>
<keyword evidence="9" id="KW-0547">Nucleotide-binding</keyword>
<dbReference type="GO" id="GO:0005737">
    <property type="term" value="C:cytoplasm"/>
    <property type="evidence" value="ECO:0007669"/>
    <property type="project" value="UniProtKB-SubCell"/>
</dbReference>
<feature type="domain" description="DNA helicase Holliday junction RuvA type" evidence="7">
    <location>
        <begin position="1"/>
        <end position="61"/>
    </location>
</feature>
<keyword evidence="1 6" id="KW-0963">Cytoplasm</keyword>
<proteinExistence type="inferred from homology"/>
<evidence type="ECO:0000259" key="7">
    <source>
        <dbReference type="Pfam" id="PF01330"/>
    </source>
</evidence>
<dbReference type="Pfam" id="PF07499">
    <property type="entry name" value="RuvA_C"/>
    <property type="match status" value="1"/>
</dbReference>
<feature type="region of interest" description="Flexible linker" evidence="6">
    <location>
        <begin position="140"/>
        <end position="152"/>
    </location>
</feature>
<dbReference type="Gene3D" id="1.10.150.20">
    <property type="entry name" value="5' to 3' exonuclease, C-terminal subdomain"/>
    <property type="match status" value="1"/>
</dbReference>
<keyword evidence="10" id="KW-1185">Reference proteome</keyword>
<dbReference type="KEGG" id="cok:COCCU_08085"/>
<feature type="region of interest" description="Domain III" evidence="6">
    <location>
        <begin position="153"/>
        <end position="204"/>
    </location>
</feature>
<evidence type="ECO:0000256" key="4">
    <source>
        <dbReference type="ARBA" id="ARBA00023172"/>
    </source>
</evidence>
<gene>
    <name evidence="6 9" type="primary">ruvA</name>
    <name evidence="9" type="ORF">COCCU_08085</name>
</gene>
<sequence>MIASLRGTVIEIGLDHGVIECSGVGYHFSATPRTLAELRRGEESFIFTTMVVREDSMQLYGFKENEDREMFHLLQTVTGLGPKLAMASLAVLHPAELAKAVAEADSKTLQRIPGVGKRMAERMALELKEKVTAYLAPAEAGEMELGTQLPMGSEAVAEQVAAALLGLGFGEKEATAAVNTVLAEDPELTTSAALRAALAGLGKK</sequence>
<dbReference type="InterPro" id="IPR000085">
    <property type="entry name" value="RuvA"/>
</dbReference>
<dbReference type="CDD" id="cd14332">
    <property type="entry name" value="UBA_RuvA_C"/>
    <property type="match status" value="1"/>
</dbReference>
<evidence type="ECO:0000313" key="10">
    <source>
        <dbReference type="Proteomes" id="UP000424462"/>
    </source>
</evidence>
<evidence type="ECO:0000256" key="3">
    <source>
        <dbReference type="ARBA" id="ARBA00023125"/>
    </source>
</evidence>
<evidence type="ECO:0000259" key="8">
    <source>
        <dbReference type="Pfam" id="PF07499"/>
    </source>
</evidence>
<comment type="domain">
    <text evidence="6">Has three domains with a flexible linker between the domains II and III and assumes an 'L' shape. Domain III is highly mobile and contacts RuvB.</text>
</comment>
<evidence type="ECO:0000256" key="5">
    <source>
        <dbReference type="ARBA" id="ARBA00023204"/>
    </source>
</evidence>
<dbReference type="Pfam" id="PF14520">
    <property type="entry name" value="HHH_5"/>
    <property type="match status" value="1"/>
</dbReference>
<dbReference type="SUPFAM" id="SSF46929">
    <property type="entry name" value="DNA helicase RuvA subunit, C-terminal domain"/>
    <property type="match status" value="1"/>
</dbReference>
<comment type="similarity">
    <text evidence="6">Belongs to the RuvA family.</text>
</comment>
<dbReference type="HAMAP" id="MF_00031">
    <property type="entry name" value="DNA_HJ_migration_RuvA"/>
    <property type="match status" value="1"/>
</dbReference>
<dbReference type="EMBL" id="CP046455">
    <property type="protein sequence ID" value="QGU07550.1"/>
    <property type="molecule type" value="Genomic_DNA"/>
</dbReference>
<dbReference type="InterPro" id="IPR012340">
    <property type="entry name" value="NA-bd_OB-fold"/>
</dbReference>
<dbReference type="GO" id="GO:0048476">
    <property type="term" value="C:Holliday junction resolvase complex"/>
    <property type="evidence" value="ECO:0007669"/>
    <property type="project" value="UniProtKB-UniRule"/>
</dbReference>
<dbReference type="InterPro" id="IPR036267">
    <property type="entry name" value="RuvA_C_sf"/>
</dbReference>
<dbReference type="GO" id="GO:0000400">
    <property type="term" value="F:four-way junction DNA binding"/>
    <property type="evidence" value="ECO:0007669"/>
    <property type="project" value="UniProtKB-UniRule"/>
</dbReference>
<evidence type="ECO:0000256" key="2">
    <source>
        <dbReference type="ARBA" id="ARBA00022763"/>
    </source>
</evidence>
<protein>
    <recommendedName>
        <fullName evidence="6">Holliday junction branch migration complex subunit RuvA</fullName>
    </recommendedName>
</protein>
<dbReference type="Gene3D" id="2.40.50.140">
    <property type="entry name" value="Nucleic acid-binding proteins"/>
    <property type="match status" value="1"/>
</dbReference>
<dbReference type="AlphaFoldDB" id="A0A6B8WC03"/>
<dbReference type="InterPro" id="IPR010994">
    <property type="entry name" value="RuvA_2-like"/>
</dbReference>
<dbReference type="GO" id="GO:0009379">
    <property type="term" value="C:Holliday junction helicase complex"/>
    <property type="evidence" value="ECO:0007669"/>
    <property type="project" value="InterPro"/>
</dbReference>
<keyword evidence="4 6" id="KW-0233">DNA recombination</keyword>
<dbReference type="NCBIfam" id="TIGR00084">
    <property type="entry name" value="ruvA"/>
    <property type="match status" value="1"/>
</dbReference>
<evidence type="ECO:0000313" key="9">
    <source>
        <dbReference type="EMBL" id="QGU07550.1"/>
    </source>
</evidence>
<dbReference type="GO" id="GO:0016787">
    <property type="term" value="F:hydrolase activity"/>
    <property type="evidence" value="ECO:0007669"/>
    <property type="project" value="UniProtKB-KW"/>
</dbReference>
<comment type="caution">
    <text evidence="6">Lacks conserved residue(s) required for the propagation of feature annotation.</text>
</comment>
<dbReference type="InterPro" id="IPR011114">
    <property type="entry name" value="RuvA_C"/>
</dbReference>
<comment type="function">
    <text evidence="6">The RuvA-RuvB-RuvC complex processes Holliday junction (HJ) DNA during genetic recombination and DNA repair, while the RuvA-RuvB complex plays an important role in the rescue of blocked DNA replication forks via replication fork reversal (RFR). RuvA specifically binds to HJ cruciform DNA, conferring on it an open structure. The RuvB hexamer acts as an ATP-dependent pump, pulling dsDNA into and through the RuvAB complex. HJ branch migration allows RuvC to scan DNA until it finds its consensus sequence, where it cleaves and resolves the cruciform DNA.</text>
</comment>
<organism evidence="9 10">
    <name type="scientific">Corynebacterium occultum</name>
    <dbReference type="NCBI Taxonomy" id="2675219"/>
    <lineage>
        <taxon>Bacteria</taxon>
        <taxon>Bacillati</taxon>
        <taxon>Actinomycetota</taxon>
        <taxon>Actinomycetes</taxon>
        <taxon>Mycobacteriales</taxon>
        <taxon>Corynebacteriaceae</taxon>
        <taxon>Corynebacterium</taxon>
    </lineage>
</organism>
<dbReference type="GO" id="GO:0006310">
    <property type="term" value="P:DNA recombination"/>
    <property type="evidence" value="ECO:0007669"/>
    <property type="project" value="UniProtKB-UniRule"/>
</dbReference>
<name>A0A6B8WC03_9CORY</name>